<feature type="compositionally biased region" description="Pro residues" evidence="9">
    <location>
        <begin position="2645"/>
        <end position="2655"/>
    </location>
</feature>
<dbReference type="InterPro" id="IPR011011">
    <property type="entry name" value="Znf_FYVE_PHD"/>
</dbReference>
<feature type="region of interest" description="Disordered" evidence="9">
    <location>
        <begin position="731"/>
        <end position="791"/>
    </location>
</feature>
<feature type="compositionally biased region" description="Polar residues" evidence="9">
    <location>
        <begin position="298"/>
        <end position="307"/>
    </location>
</feature>
<comment type="similarity">
    <text evidence="1">Belongs to the SBNO family.</text>
</comment>
<evidence type="ECO:0000256" key="4">
    <source>
        <dbReference type="ARBA" id="ARBA00022833"/>
    </source>
</evidence>
<dbReference type="InterPro" id="IPR057025">
    <property type="entry name" value="Znr_FGT1_2"/>
</dbReference>
<evidence type="ECO:0000256" key="5">
    <source>
        <dbReference type="ARBA" id="ARBA00023015"/>
    </source>
</evidence>
<dbReference type="PROSITE" id="PS50016">
    <property type="entry name" value="ZF_PHD_2"/>
    <property type="match status" value="1"/>
</dbReference>
<feature type="compositionally biased region" description="Acidic residues" evidence="9">
    <location>
        <begin position="525"/>
        <end position="534"/>
    </location>
</feature>
<dbReference type="InterPro" id="IPR026937">
    <property type="entry name" value="SBNO_Helicase_C_dom"/>
</dbReference>
<proteinExistence type="inferred from homology"/>
<organism evidence="11">
    <name type="scientific">Oryza punctata</name>
    <name type="common">Red rice</name>
    <dbReference type="NCBI Taxonomy" id="4537"/>
    <lineage>
        <taxon>Eukaryota</taxon>
        <taxon>Viridiplantae</taxon>
        <taxon>Streptophyta</taxon>
        <taxon>Embryophyta</taxon>
        <taxon>Tracheophyta</taxon>
        <taxon>Spermatophyta</taxon>
        <taxon>Magnoliopsida</taxon>
        <taxon>Liliopsida</taxon>
        <taxon>Poales</taxon>
        <taxon>Poaceae</taxon>
        <taxon>BOP clade</taxon>
        <taxon>Oryzoideae</taxon>
        <taxon>Oryzeae</taxon>
        <taxon>Oryzinae</taxon>
        <taxon>Oryza</taxon>
    </lineage>
</organism>
<dbReference type="PANTHER" id="PTHR12706">
    <property type="entry name" value="STRAWBERRY NOTCH-RELATED"/>
    <property type="match status" value="1"/>
</dbReference>
<dbReference type="Gene3D" id="3.30.40.10">
    <property type="entry name" value="Zinc/RING finger domain, C3HC4 (zinc finger)"/>
    <property type="match status" value="1"/>
</dbReference>
<feature type="region of interest" description="Disordered" evidence="9">
    <location>
        <begin position="368"/>
        <end position="395"/>
    </location>
</feature>
<keyword evidence="4" id="KW-0862">Zinc</keyword>
<evidence type="ECO:0000259" key="10">
    <source>
        <dbReference type="PROSITE" id="PS50016"/>
    </source>
</evidence>
<dbReference type="InterPro" id="IPR019786">
    <property type="entry name" value="Zinc_finger_PHD-type_CS"/>
</dbReference>
<dbReference type="InterPro" id="IPR027417">
    <property type="entry name" value="P-loop_NTPase"/>
</dbReference>
<feature type="compositionally biased region" description="Basic and acidic residues" evidence="9">
    <location>
        <begin position="509"/>
        <end position="524"/>
    </location>
</feature>
<sequence>MAAAGQPEFVEVRCAGCGETLEVEPGLTEFACPDCGTHQALPPELMPPPPPRPRRALPIPGRGPPAAVHAPVPVPVPIPVPVPAPARMPCGGCCALLSVPAGLVRFACPLCTAELAVDGGRLRLFFASPAAPTVSVVAPPPAGVTLTASSLRQRPEVRTSLQSQIERHHPIRSEQIPAQCSIRSVPREETFIRGDHTQGQEPLVDISSHEQWANNVSSTMEQDKAEPLNQASELKKTQAGKTIGCPKRKRSSKNAGENNKRKNKGFLSSPNEGLYLRRSKRLTKQPEQPIIDDPVQQPAASPNQYNSDPPDIDRLIANLCPSPLPQCQMPQACSSESGNADASVLPASSNREMLQAERFSHRYNQLCPPEVRGTHQLDKSGEQVQPQSPEQVTHAQQVSSTITALLKQKYPGSTYLPVGEHGDVPANGELVYRWKHYPVETRAAILNEFLQRYKWAPGREAECLKIFQRRAVKQFTGLLCEEKRRVRAELAAVQKAKKASGSRSSNSHAESEKEDAREEQKDNQTEEVNEDEDPLLWKPFPPAWMYPNWWERLCDYWAKEEVLQMSLKYRKNRFVGGRAHHTSGSRSFAMQRQLMVIENGGKPVSELEIFNKTHKFNGGTGEFVSEKAKRIVEGFKKRMEEGGDKPVDPDAAWIQQVGGRNRGRYYGLTGTIDKAKIEELAKSIPGKRGQQKFSQEQVQQMINQALQGLNQSWEEKFKSLEQSVRGAPLLGVDHEHAPGSSAAGGDVQQDQSKHQDGLDKQQGERRQSARHDDDDEDYEDEEEVVHEERTNIVSRTGLIQAEPNNPLNRMEQGHTKRPNQLIPEQEEPYHSDYMIDGERIHEANEIITRHHKQRNRESVGRGIISAEKTQERPLNQFRHQPQDQHSCYAFHRVNEVQVDSIDPTVFSESGCIALINETPSTRINCTTVRSVVPKPINVDNNQAQAHNPKRIIQRAQKQRSFIAISQENAQDNHADGVTHVQEKQWRTSNQANHRQEACAQLDNQTIAGDSSRRVRCTEKEQSEPFSCTIRKRKMKSLLTNSNSGFELRRSKRLAKDSPAANDKKHGKNKSFEQQVSQNGQVSAAVMNTESIHRDPVERQAASSTDHMPAAITDSEPSENEPDDLYMPSPDQNIDRIINNICPSSSPRHKTPEKVSNEFDNVQLTTPPPPSDIDMSDPEHFACNYVPQEVRKALAKLRSSNSLFERAMSQASSGDVHALSDSEDCEEPWIVGTKRNQGRGRGLTVCLKVWTLPKGVRIPVLLNALGEPVGKEAGTLSSFLGALARDGILAPLTHQDWRRVPEKNKDVMYHIVKLKFDIAPAAEFWIVKCIGRKWKSWKALLKQKHYDTHETVEERLADQNPRVLKEQWQYLVAYWGTEKAKEQRVLHGRIIEEEARVREQSHKQAECSGSDSTAHKVGFESCSIGLRGKRGRRRKAVLQASFKEAEEAKRKAQDEAAKLRKKMMAMEESQKKLQEDLANMKSTVSAMQKTTSTGPGDLSDGQTQNFPDEPTGERLTLPGFPQVQNARSSHEILQPYLDYLHCTILLPPLVHDFDDNRTTDNANIHADEDSDEILEVGYAGCGETLEVERGLTEFVCPDCATPQSLPPELMPAPAPPRRRALPLPRGAADARGARLTCGSCGELLNVPVGLSRCACPLCGAELAVDSARLRNYILSSAAAAAVPVPLAPAPAQPILGCREDLPEQKLFPLERSRIQHPDRLIHLQQDEEEYHDDAFGGEEARDIVSSNIPRRSQCSVEPGIVSVKNRLLPINVTRHKEGPLSHEVYREASRAELIYEAATTHSNRRIMCSVAPETVLSVDKRRIEHANHITQKRQKHPAHAICAEHTQRRRNRNLSTMQIMEKRDAFKEETLTVDQVTKQTQTNQSYANDAEHAQIEHPDQEIHEAVSQTTHIEAMCIRPRKSSSARHSERDIVHVVDPKNNVNKRQIEPLSHVIQHTGHTSDINNHAMQVDFDPQSKHVGRHGEPKTRTGVDSNLTLKKQDLLVSLNQLSHINQKHMPPNYETQKKHIDVENCKQSSSQAQKKNWKGLMASSNPGLHLRRSKHLAKDSVAVVENEPVENDPVDLQVSSPNCQVSAVATSSEPIEQEPILHQSPSSNCEVSVSMTDTESVESEHHEHCAFSPHQSMSDPPDIDRIIAVLYPSTSSVFLLEVRRALSKKRSNSLLDLIFEECSDEEFVHDFPDTSKHVIVRSHLARMLWYSTPVCFKSKRMARGILLFLNRITLHKVARERKYKGVVLPFVSKCGPCLKLKFDVAPSSDSLLLKCLRTKWRNWRCNLKRKHYDSHITEEERLADCDPHVLKEQWRFLVAYWNTKEAQAASARCKASRAKSTYINSTGSKSFARILDEESCSRDKACKRSNDVAAMGEKRRGRMHNHEPGACPSGLKEKAALKASFKEAVDAKEIAENEAATLRKKMMVMEESQKKLQENLASMRNTVSAMQKMMSNGGLPDGLMGASTAPPSFPQVEPGWWMLETSSGSSPSPAAAPIQVRCAGCRGVLAVAPGMTEFICPKCGMAQRLPPQLMPKPPPSTSSSSSATPAPPAPAPPPPPSRRGGGGAAPPPPPPPPQAQGVDPTKIQLPCANCQAVLNVPHGLARFRCPQCGVELAVDLAKLHNFLASSNNNAAAAAPPPDTVPPASGPASRAPSVPAPPHVPLFPVLTPGMTQAPQMVPGALIPMVLPITDPPEEINEVAIDVEREEDEGGTVGETFTDYRPPKLSLGLPHPDPIVETSSLSAVQPPEPTYSLNIMDELDETKALSCLQIETLVYACQRHLYHLPTGDRAGFFIGDGAGVGKGRTIAGLIWENWQQGRHKAVWVSIGSDLKYDARRDLDDVGAKCVQVHPLNKLPYSKLDSKAIGIKNGVIFVTYSSLIASSERGRSRLQQLVQWCGQEFDGLLVFDECHKAKNLIPDAGSQPTRTGKAVLEIQEKLPEARVVYCSATGASEPRNLGYMIQKNSWGSLEKGGVGALELVAMDMKARGMYVCRTLSYKGVDFDIVEAPLEERMMNMYRKAAEFWAEFRLELLSAGESFTEGISNQIWRLYWASHQRFFRHMCMSAKVPAVVKLAKEALAENKCVVVGLQSTGEARTEEAITKYGVEMEDFVSGPRELLLKLVEENYPLPPKPDSFQQGEEKVTEIHRKRHSAPDVSFKGRVRKVAKLVEVSDDDSDDYSPSESDHGSTESDEEFHMCQICNTEEEKTLLLHCSGCSRHVHPGCLTPPWTGILTDDWSCYTCKKLEGEENEQDAHVADFSQRYDAAVDNKKKILDMIRSLDLPNNPLDDIIDQLGGPDNVAEITGRRGMLIRASDGKGVVYQARNAKEVSMEMINMHEKQQFMDGKKLISIISEAGSAGVSLHADRRAKNQRRRVHITLELPWSADRAIQQFGRTHRSNQTSAPQYRLLFTNLGGEKRFASIVAKRLESLGALTQGDRRAGPSLSAFNYDSNYGKKALTIMYRGIMEQDSFPVVPPGCSDNQSSIQEFIAEAKAALVSVGIIRDAVVCNGKVAGKLSGRIVDSDMHDVARFLNRLLGLAPKIQNRLFDLFTSILDVVLHNARIEGQLDSGIVDIKAKNTVHIDSLSGASTVLFTFTIDRGVTWETAKAMLDERQKDGAGSSNDGFYESKREWMGGRHFTLAFEGSIEGMYKIIRPAIGEALREMPLTELKSKYRKVSSIEKVNKGWQDEYDASSKQCMHGSKCKVGSYCTVGRRLQEVNILGGLILPVWGTIEKALAKQVRQSHKRVRVVRLETTTDNQRIVGLLIPNSAVESVLTGLQWVQDIDD</sequence>
<dbReference type="OMA" id="IIVRHKE"/>
<dbReference type="PROSITE" id="PS01359">
    <property type="entry name" value="ZF_PHD_1"/>
    <property type="match status" value="1"/>
</dbReference>
<dbReference type="Pfam" id="PF23548">
    <property type="entry name" value="Zn_ribbon_FGT1_2"/>
    <property type="match status" value="3"/>
</dbReference>
<feature type="coiled-coil region" evidence="8">
    <location>
        <begin position="2405"/>
        <end position="2460"/>
    </location>
</feature>
<feature type="domain" description="PHD-type" evidence="10">
    <location>
        <begin position="3202"/>
        <end position="3252"/>
    </location>
</feature>
<evidence type="ECO:0000313" key="11">
    <source>
        <dbReference type="EnsemblPlants" id="OPUNC04G22320.4"/>
    </source>
</evidence>
<dbReference type="GO" id="GO:0008270">
    <property type="term" value="F:zinc ion binding"/>
    <property type="evidence" value="ECO:0007669"/>
    <property type="project" value="UniProtKB-KW"/>
</dbReference>
<keyword evidence="12" id="KW-1185">Reference proteome</keyword>
<accession>A0A0E0KV03</accession>
<feature type="compositionally biased region" description="Polar residues" evidence="9">
    <location>
        <begin position="382"/>
        <end position="395"/>
    </location>
</feature>
<dbReference type="PANTHER" id="PTHR12706:SF13">
    <property type="entry name" value="PROTEIN FORGETTER 1"/>
    <property type="match status" value="1"/>
</dbReference>
<feature type="compositionally biased region" description="Polar residues" evidence="9">
    <location>
        <begin position="1487"/>
        <end position="1505"/>
    </location>
</feature>
<feature type="region of interest" description="Disordered" evidence="9">
    <location>
        <begin position="3177"/>
        <end position="3200"/>
    </location>
</feature>
<feature type="region of interest" description="Disordered" evidence="9">
    <location>
        <begin position="287"/>
        <end position="319"/>
    </location>
</feature>
<dbReference type="Pfam" id="PF25373">
    <property type="entry name" value="SBNO"/>
    <property type="match status" value="1"/>
</dbReference>
<evidence type="ECO:0000256" key="8">
    <source>
        <dbReference type="SAM" id="Coils"/>
    </source>
</evidence>
<dbReference type="FunFam" id="3.40.50.300:FF:000342">
    <property type="entry name" value="Protein strawberry notch homolog 2"/>
    <property type="match status" value="1"/>
</dbReference>
<keyword evidence="5" id="KW-0805">Transcription regulation</keyword>
<keyword evidence="3 7" id="KW-0863">Zinc-finger</keyword>
<dbReference type="Proteomes" id="UP000026962">
    <property type="component" value="Chromosome 4"/>
</dbReference>
<dbReference type="Pfam" id="PF00628">
    <property type="entry name" value="PHD"/>
    <property type="match status" value="1"/>
</dbReference>
<protein>
    <recommendedName>
        <fullName evidence="10">PHD-type domain-containing protein</fullName>
    </recommendedName>
</protein>
<dbReference type="SUPFAM" id="SSF57903">
    <property type="entry name" value="FYVE/PHD zinc finger"/>
    <property type="match status" value="1"/>
</dbReference>
<dbReference type="eggNOG" id="KOG1513">
    <property type="taxonomic scope" value="Eukaryota"/>
</dbReference>
<dbReference type="Pfam" id="PF13871">
    <property type="entry name" value="Helicase_C_4"/>
    <property type="match status" value="1"/>
</dbReference>
<name>A0A0E0KV03_ORYPU</name>
<keyword evidence="2" id="KW-0479">Metal-binding</keyword>
<dbReference type="InterPro" id="IPR019787">
    <property type="entry name" value="Znf_PHD-finger"/>
</dbReference>
<feature type="region of interest" description="Disordered" evidence="9">
    <location>
        <begin position="971"/>
        <end position="994"/>
    </location>
</feature>
<dbReference type="Pfam" id="PF23547">
    <property type="entry name" value="Zn_ribbon_FGT1_1"/>
    <property type="match status" value="3"/>
</dbReference>
<dbReference type="Gene3D" id="3.40.50.300">
    <property type="entry name" value="P-loop containing nucleotide triphosphate hydrolases"/>
    <property type="match status" value="1"/>
</dbReference>
<evidence type="ECO:0000313" key="12">
    <source>
        <dbReference type="Proteomes" id="UP000026962"/>
    </source>
</evidence>
<dbReference type="InterPro" id="IPR013083">
    <property type="entry name" value="Znf_RING/FYVE/PHD"/>
</dbReference>
<dbReference type="InterPro" id="IPR039187">
    <property type="entry name" value="SNO_AAA"/>
</dbReference>
<evidence type="ECO:0000256" key="7">
    <source>
        <dbReference type="PROSITE-ProRule" id="PRU00146"/>
    </source>
</evidence>
<keyword evidence="8" id="KW-0175">Coiled coil</keyword>
<dbReference type="Gramene" id="OPUNC04G22320.4">
    <property type="protein sequence ID" value="OPUNC04G22320.4"/>
    <property type="gene ID" value="OPUNC04G22320"/>
</dbReference>
<feature type="region of interest" description="Disordered" evidence="9">
    <location>
        <begin position="216"/>
        <end position="274"/>
    </location>
</feature>
<dbReference type="Pfam" id="PF13872">
    <property type="entry name" value="AAA_34"/>
    <property type="match status" value="1"/>
</dbReference>
<dbReference type="Pfam" id="PF03004">
    <property type="entry name" value="Transposase_24"/>
    <property type="match status" value="2"/>
</dbReference>
<keyword evidence="6" id="KW-0804">Transcription</keyword>
<dbReference type="GO" id="GO:0031490">
    <property type="term" value="F:chromatin DNA binding"/>
    <property type="evidence" value="ECO:0007669"/>
    <property type="project" value="TreeGrafter"/>
</dbReference>
<reference evidence="11" key="2">
    <citation type="submission" date="2018-05" db="EMBL/GenBank/DDBJ databases">
        <title>OpunRS2 (Oryza punctata Reference Sequence Version 2).</title>
        <authorList>
            <person name="Zhang J."/>
            <person name="Kudrna D."/>
            <person name="Lee S."/>
            <person name="Talag J."/>
            <person name="Welchert J."/>
            <person name="Wing R.A."/>
        </authorList>
    </citation>
    <scope>NUCLEOTIDE SEQUENCE [LARGE SCALE GENOMIC DNA]</scope>
</reference>
<dbReference type="InterPro" id="IPR004252">
    <property type="entry name" value="Probable_transposase_24"/>
</dbReference>
<dbReference type="GO" id="GO:0005634">
    <property type="term" value="C:nucleus"/>
    <property type="evidence" value="ECO:0007669"/>
    <property type="project" value="TreeGrafter"/>
</dbReference>
<evidence type="ECO:0000256" key="2">
    <source>
        <dbReference type="ARBA" id="ARBA00022723"/>
    </source>
</evidence>
<feature type="compositionally biased region" description="Acidic residues" evidence="9">
    <location>
        <begin position="3178"/>
        <end position="3187"/>
    </location>
</feature>
<feature type="region of interest" description="Disordered" evidence="9">
    <location>
        <begin position="2538"/>
        <end position="2591"/>
    </location>
</feature>
<feature type="region of interest" description="Disordered" evidence="9">
    <location>
        <begin position="495"/>
        <end position="534"/>
    </location>
</feature>
<feature type="region of interest" description="Disordered" evidence="9">
    <location>
        <begin position="1487"/>
        <end position="1517"/>
    </location>
</feature>
<dbReference type="SMART" id="SM00249">
    <property type="entry name" value="PHD"/>
    <property type="match status" value="1"/>
</dbReference>
<feature type="region of interest" description="Disordered" evidence="9">
    <location>
        <begin position="1094"/>
        <end position="1123"/>
    </location>
</feature>
<dbReference type="GO" id="GO:0006355">
    <property type="term" value="P:regulation of DNA-templated transcription"/>
    <property type="evidence" value="ECO:0007669"/>
    <property type="project" value="InterPro"/>
</dbReference>
<evidence type="ECO:0000256" key="6">
    <source>
        <dbReference type="ARBA" id="ARBA00023163"/>
    </source>
</evidence>
<dbReference type="GO" id="GO:0042393">
    <property type="term" value="F:histone binding"/>
    <property type="evidence" value="ECO:0007669"/>
    <property type="project" value="TreeGrafter"/>
</dbReference>
<dbReference type="SUPFAM" id="SSF52540">
    <property type="entry name" value="P-loop containing nucleoside triphosphate hydrolases"/>
    <property type="match status" value="2"/>
</dbReference>
<evidence type="ECO:0000256" key="9">
    <source>
        <dbReference type="SAM" id="MobiDB-lite"/>
    </source>
</evidence>
<dbReference type="InterPro" id="IPR026741">
    <property type="entry name" value="SNO"/>
</dbReference>
<feature type="compositionally biased region" description="Basic and acidic residues" evidence="9">
    <location>
        <begin position="751"/>
        <end position="772"/>
    </location>
</feature>
<dbReference type="InterPro" id="IPR057024">
    <property type="entry name" value="Znr_FGT1_1"/>
</dbReference>
<feature type="compositionally biased region" description="Acidic residues" evidence="9">
    <location>
        <begin position="773"/>
        <end position="785"/>
    </location>
</feature>
<evidence type="ECO:0000256" key="3">
    <source>
        <dbReference type="ARBA" id="ARBA00022771"/>
    </source>
</evidence>
<feature type="region of interest" description="Disordered" evidence="9">
    <location>
        <begin position="2641"/>
        <end position="2664"/>
    </location>
</feature>
<dbReference type="EnsemblPlants" id="OPUNC04G22320.4">
    <property type="protein sequence ID" value="OPUNC04G22320.4"/>
    <property type="gene ID" value="OPUNC04G22320"/>
</dbReference>
<evidence type="ECO:0000256" key="1">
    <source>
        <dbReference type="ARBA" id="ARBA00006992"/>
    </source>
</evidence>
<feature type="region of interest" description="Disordered" evidence="9">
    <location>
        <begin position="1040"/>
        <end position="1079"/>
    </location>
</feature>
<reference evidence="11" key="1">
    <citation type="submission" date="2015-04" db="UniProtKB">
        <authorList>
            <consortium name="EnsemblPlants"/>
        </authorList>
    </citation>
    <scope>IDENTIFICATION</scope>
</reference>
<feature type="compositionally biased region" description="Pro residues" evidence="9">
    <location>
        <begin position="2556"/>
        <end position="2568"/>
    </location>
</feature>
<feature type="compositionally biased region" description="Pro residues" evidence="9">
    <location>
        <begin position="2576"/>
        <end position="2585"/>
    </location>
</feature>
<feature type="compositionally biased region" description="Basic and acidic residues" evidence="9">
    <location>
        <begin position="372"/>
        <end position="381"/>
    </location>
</feature>
<feature type="compositionally biased region" description="Basic and acidic residues" evidence="9">
    <location>
        <begin position="971"/>
        <end position="985"/>
    </location>
</feature>
<dbReference type="InterPro" id="IPR057332">
    <property type="entry name" value="SBNO_a/b_dom"/>
</dbReference>
<dbReference type="InterPro" id="IPR001965">
    <property type="entry name" value="Znf_PHD"/>
</dbReference>